<proteinExistence type="inferred from homology"/>
<dbReference type="Gene3D" id="3.40.50.1240">
    <property type="entry name" value="Phosphoglycerate mutase-like"/>
    <property type="match status" value="2"/>
</dbReference>
<evidence type="ECO:0000313" key="5">
    <source>
        <dbReference type="Proteomes" id="UP000003676"/>
    </source>
</evidence>
<sequence length="463" mass="49752">MLPSRKEILMRTWTCLAGLLALLLGLMPCPVSAAPSAYHLSKVVMLTRHGVAAPADDNQLPRITGKAWPQWPVGPGQISPRGAQLLTAQWASLRALYLQADLLPAQKTESRVFVRADNTPRSRGTAEALLQGLTPGTLPAYAVVNLDPDPLFEPVQAGLAIFDPAETALAILDHINGDFSQFWESLGEPMSLLDQLAGPLSAEACNSINLPGGCRLSDMVPTISIMDMGRRVEIRGGLGLGSTLVDLLVQEYAQWPQQEAAWGQANAAALRKLLPIRSEIFNALHRTPLIAGIYGGPLLRDMALALYSQHADPRLNEAKCAVFVGNDNNLAAIGALLGIDWQASGFPPNALPPGTILAMELWEGPGNDSEVRFRVFMQSLDFMHAPLSVTTASGYQTAPESYGPALLEAHVTLDGQKDGPVMSRELFEQRVRGALEGRGLPRITFLPEMVSPQAPAPSLPVQP</sequence>
<protein>
    <submittedName>
        <fullName evidence="4">Histidine acid phosphatase</fullName>
    </submittedName>
</protein>
<evidence type="ECO:0000256" key="1">
    <source>
        <dbReference type="ARBA" id="ARBA00005375"/>
    </source>
</evidence>
<evidence type="ECO:0000313" key="4">
    <source>
        <dbReference type="EMBL" id="EEB34624.1"/>
    </source>
</evidence>
<dbReference type="STRING" id="901.DESPIGER_0144"/>
<dbReference type="HOGENOM" id="CLU_030561_3_1_7"/>
<dbReference type="GO" id="GO:0050308">
    <property type="term" value="F:sugar-phosphatase activity"/>
    <property type="evidence" value="ECO:0007669"/>
    <property type="project" value="TreeGrafter"/>
</dbReference>
<evidence type="ECO:0000256" key="3">
    <source>
        <dbReference type="SAM" id="SignalP"/>
    </source>
</evidence>
<dbReference type="PANTHER" id="PTHR11567">
    <property type="entry name" value="ACID PHOSPHATASE-RELATED"/>
    <property type="match status" value="1"/>
</dbReference>
<keyword evidence="2" id="KW-0378">Hydrolase</keyword>
<name>B6WR17_9BACT</name>
<dbReference type="InterPro" id="IPR000560">
    <property type="entry name" value="His_Pase_clade-2"/>
</dbReference>
<comment type="caution">
    <text evidence="4">The sequence shown here is derived from an EMBL/GenBank/DDBJ whole genome shotgun (WGS) entry which is preliminary data.</text>
</comment>
<reference evidence="4 5" key="2">
    <citation type="submission" date="2008-10" db="EMBL/GenBank/DDBJ databases">
        <authorList>
            <person name="Fulton L."/>
            <person name="Clifton S."/>
            <person name="Fulton B."/>
            <person name="Xu J."/>
            <person name="Minx P."/>
            <person name="Pepin K.H."/>
            <person name="Johnson M."/>
            <person name="Bhonagiri V."/>
            <person name="Nash W.E."/>
            <person name="Mardis E.R."/>
            <person name="Wilson R.K."/>
        </authorList>
    </citation>
    <scope>NUCLEOTIDE SEQUENCE [LARGE SCALE GENOMIC DNA]</scope>
    <source>
        <strain evidence="4 5">ATCC 29098</strain>
    </source>
</reference>
<dbReference type="AlphaFoldDB" id="B6WR17"/>
<dbReference type="InterPro" id="IPR050645">
    <property type="entry name" value="Histidine_acid_phosphatase"/>
</dbReference>
<comment type="similarity">
    <text evidence="1">Belongs to the histidine acid phosphatase family.</text>
</comment>
<reference evidence="4 5" key="1">
    <citation type="submission" date="2008-10" db="EMBL/GenBank/DDBJ databases">
        <title>Draft genome sequence of Desulvovibrio piger (ATCC 29098).</title>
        <authorList>
            <person name="Sudarsanam P."/>
            <person name="Ley R."/>
            <person name="Guruge J."/>
            <person name="Turnbaugh P.J."/>
            <person name="Mahowald M."/>
            <person name="Liep D."/>
            <person name="Gordon J."/>
        </authorList>
    </citation>
    <scope>NUCLEOTIDE SEQUENCE [LARGE SCALE GENOMIC DNA]</scope>
    <source>
        <strain evidence="4 5">ATCC 29098</strain>
    </source>
</reference>
<accession>B6WR17</accession>
<dbReference type="InterPro" id="IPR029033">
    <property type="entry name" value="His_PPase_superfam"/>
</dbReference>
<dbReference type="Pfam" id="PF00328">
    <property type="entry name" value="His_Phos_2"/>
    <property type="match status" value="1"/>
</dbReference>
<dbReference type="PANTHER" id="PTHR11567:SF110">
    <property type="entry name" value="2-PHOSPHOXYLOSE PHOSPHATASE 1"/>
    <property type="match status" value="1"/>
</dbReference>
<dbReference type="EMBL" id="ABXU01000021">
    <property type="protein sequence ID" value="EEB34624.1"/>
    <property type="molecule type" value="Genomic_DNA"/>
</dbReference>
<organism evidence="4 5">
    <name type="scientific">Desulfovibrio piger ATCC 29098</name>
    <dbReference type="NCBI Taxonomy" id="411464"/>
    <lineage>
        <taxon>Bacteria</taxon>
        <taxon>Pseudomonadati</taxon>
        <taxon>Thermodesulfobacteriota</taxon>
        <taxon>Desulfovibrionia</taxon>
        <taxon>Desulfovibrionales</taxon>
        <taxon>Desulfovibrionaceae</taxon>
        <taxon>Desulfovibrio</taxon>
    </lineage>
</organism>
<dbReference type="SUPFAM" id="SSF53254">
    <property type="entry name" value="Phosphoglycerate mutase-like"/>
    <property type="match status" value="1"/>
</dbReference>
<dbReference type="Proteomes" id="UP000003676">
    <property type="component" value="Unassembled WGS sequence"/>
</dbReference>
<feature type="signal peptide" evidence="3">
    <location>
        <begin position="1"/>
        <end position="33"/>
    </location>
</feature>
<dbReference type="eggNOG" id="ENOG502Z7K9">
    <property type="taxonomic scope" value="Bacteria"/>
</dbReference>
<feature type="chain" id="PRO_5002849348" evidence="3">
    <location>
        <begin position="34"/>
        <end position="463"/>
    </location>
</feature>
<gene>
    <name evidence="4" type="ORF">DESPIG_00497</name>
</gene>
<dbReference type="GO" id="GO:0030288">
    <property type="term" value="C:outer membrane-bounded periplasmic space"/>
    <property type="evidence" value="ECO:0007669"/>
    <property type="project" value="TreeGrafter"/>
</dbReference>
<keyword evidence="3" id="KW-0732">Signal</keyword>
<evidence type="ECO:0000256" key="2">
    <source>
        <dbReference type="ARBA" id="ARBA00022801"/>
    </source>
</evidence>